<keyword evidence="1" id="KW-0472">Membrane</keyword>
<dbReference type="OrthoDB" id="434647at2759"/>
<feature type="compositionally biased region" description="Polar residues" evidence="2">
    <location>
        <begin position="343"/>
        <end position="355"/>
    </location>
</feature>
<dbReference type="GO" id="GO:0016020">
    <property type="term" value="C:membrane"/>
    <property type="evidence" value="ECO:0007669"/>
    <property type="project" value="UniProtKB-SubCell"/>
</dbReference>
<evidence type="ECO:0000256" key="1">
    <source>
        <dbReference type="RuleBase" id="RU362006"/>
    </source>
</evidence>
<dbReference type="AlphaFoldDB" id="S3DR86"/>
<reference evidence="3 4" key="1">
    <citation type="journal article" date="2013" name="BMC Genomics">
        <title>Genomics-driven discovery of the pneumocandin biosynthetic gene cluster in the fungus Glarea lozoyensis.</title>
        <authorList>
            <person name="Chen L."/>
            <person name="Yue Q."/>
            <person name="Zhang X."/>
            <person name="Xiang M."/>
            <person name="Wang C."/>
            <person name="Li S."/>
            <person name="Che Y."/>
            <person name="Ortiz-Lopez F.J."/>
            <person name="Bills G.F."/>
            <person name="Liu X."/>
            <person name="An Z."/>
        </authorList>
    </citation>
    <scope>NUCLEOTIDE SEQUENCE [LARGE SCALE GENOMIC DNA]</scope>
    <source>
        <strain evidence="4">ATCC 20868 / MF5171</strain>
    </source>
</reference>
<sequence length="355" mass="38978">MFDTFARLLSSIPTFLFPVFASYKALKTSDPALLAPWLMYWVVLAVALTVEAWAGFILFWIPFYSWFRLGFLLYLILPQTQGARVLYQEHVHPFLRENEAAIEEFISSAHDRAKAAGVGYIKQVVEYIKQQLLGLPPKESTPPATPSPYYSYASSLIARFNLPSERPSAPPNGSTSTANDFYGLLAAAVNAATSNTGFGSSSTRDLSNSGTLIPPSVKGDEERMTFIAAQRERLSTLITALDKEATNLQGNPVRARNVPSMFFDGSSEDDPNDRPKSGLSSRKSEGDFEKIDAESGTEDADNKKRRQTSRQTSGGSWMPWSWGAQPAPTSTSGEDTPMREPSQEPSSGKSSGLEY</sequence>
<dbReference type="eggNOG" id="KOG1726">
    <property type="taxonomic scope" value="Eukaryota"/>
</dbReference>
<name>S3DR86_GLAL2</name>
<evidence type="ECO:0000313" key="4">
    <source>
        <dbReference type="Proteomes" id="UP000016922"/>
    </source>
</evidence>
<keyword evidence="1" id="KW-0812">Transmembrane</keyword>
<keyword evidence="4" id="KW-1185">Reference proteome</keyword>
<comment type="subcellular location">
    <subcellularLocation>
        <location evidence="1">Membrane</location>
        <topology evidence="1">Multi-pass membrane protein</topology>
    </subcellularLocation>
</comment>
<dbReference type="KEGG" id="glz:GLAREA_00141"/>
<accession>S3DR86</accession>
<dbReference type="HOGENOM" id="CLU_048918_1_0_1"/>
<feature type="compositionally biased region" description="Basic and acidic residues" evidence="2">
    <location>
        <begin position="272"/>
        <end position="293"/>
    </location>
</feature>
<dbReference type="OMA" id="WMPWGWG"/>
<proteinExistence type="inferred from homology"/>
<evidence type="ECO:0000256" key="2">
    <source>
        <dbReference type="SAM" id="MobiDB-lite"/>
    </source>
</evidence>
<evidence type="ECO:0000313" key="3">
    <source>
        <dbReference type="EMBL" id="EPE28983.1"/>
    </source>
</evidence>
<comment type="similarity">
    <text evidence="1">Belongs to the DP1 family.</text>
</comment>
<dbReference type="EMBL" id="KE145367">
    <property type="protein sequence ID" value="EPE28983.1"/>
    <property type="molecule type" value="Genomic_DNA"/>
</dbReference>
<feature type="compositionally biased region" description="Polar residues" evidence="2">
    <location>
        <begin position="196"/>
        <end position="211"/>
    </location>
</feature>
<feature type="transmembrane region" description="Helical" evidence="1">
    <location>
        <begin position="37"/>
        <end position="61"/>
    </location>
</feature>
<organism evidence="3 4">
    <name type="scientific">Glarea lozoyensis (strain ATCC 20868 / MF5171)</name>
    <dbReference type="NCBI Taxonomy" id="1116229"/>
    <lineage>
        <taxon>Eukaryota</taxon>
        <taxon>Fungi</taxon>
        <taxon>Dikarya</taxon>
        <taxon>Ascomycota</taxon>
        <taxon>Pezizomycotina</taxon>
        <taxon>Leotiomycetes</taxon>
        <taxon>Helotiales</taxon>
        <taxon>Helotiaceae</taxon>
        <taxon>Glarea</taxon>
    </lineage>
</organism>
<keyword evidence="1" id="KW-1133">Transmembrane helix</keyword>
<dbReference type="STRING" id="1116229.S3DR86"/>
<dbReference type="PANTHER" id="PTHR12300">
    <property type="entry name" value="HVA22-LIKE PROTEINS"/>
    <property type="match status" value="1"/>
</dbReference>
<dbReference type="RefSeq" id="XP_008083092.1">
    <property type="nucleotide sequence ID" value="XM_008084901.1"/>
</dbReference>
<dbReference type="PANTHER" id="PTHR12300:SF177">
    <property type="entry name" value="PROTEIN YOP1"/>
    <property type="match status" value="1"/>
</dbReference>
<dbReference type="Proteomes" id="UP000016922">
    <property type="component" value="Unassembled WGS sequence"/>
</dbReference>
<feature type="region of interest" description="Disordered" evidence="2">
    <location>
        <begin position="249"/>
        <end position="355"/>
    </location>
</feature>
<dbReference type="InterPro" id="IPR004345">
    <property type="entry name" value="TB2_DP1_HVA22"/>
</dbReference>
<feature type="region of interest" description="Disordered" evidence="2">
    <location>
        <begin position="196"/>
        <end position="217"/>
    </location>
</feature>
<comment type="caution">
    <text evidence="1">Lacks conserved residue(s) required for the propagation of feature annotation.</text>
</comment>
<protein>
    <recommendedName>
        <fullName evidence="1">Protein YOP1</fullName>
    </recommendedName>
</protein>
<dbReference type="GeneID" id="19459201"/>
<gene>
    <name evidence="3" type="ORF">GLAREA_00141</name>
</gene>
<dbReference type="Pfam" id="PF03134">
    <property type="entry name" value="TB2_DP1_HVA22"/>
    <property type="match status" value="1"/>
</dbReference>